<name>A0A8S3CRX4_9BILA</name>
<feature type="non-terminal residue" evidence="1">
    <location>
        <position position="1"/>
    </location>
</feature>
<reference evidence="1" key="1">
    <citation type="submission" date="2021-02" db="EMBL/GenBank/DDBJ databases">
        <authorList>
            <person name="Nowell W R."/>
        </authorList>
    </citation>
    <scope>NUCLEOTIDE SEQUENCE</scope>
</reference>
<protein>
    <submittedName>
        <fullName evidence="1">Uncharacterized protein</fullName>
    </submittedName>
</protein>
<gene>
    <name evidence="1" type="ORF">SMN809_LOCUS53509</name>
</gene>
<comment type="caution">
    <text evidence="1">The sequence shown here is derived from an EMBL/GenBank/DDBJ whole genome shotgun (WGS) entry which is preliminary data.</text>
</comment>
<sequence>GLHTDVQNRKIGKANDDPTLNNEILSTFNSFNLQPNNQLALVDFLNSVGQLKYRGTSVLFRLNAVTQDLLRMSRRYRDNQNDRSKLNLDKYFLLKDFCQVKTT</sequence>
<accession>A0A8S3CRX4</accession>
<dbReference type="AlphaFoldDB" id="A0A8S3CRX4"/>
<dbReference type="EMBL" id="CAJOBI010184328">
    <property type="protein sequence ID" value="CAF4938170.1"/>
    <property type="molecule type" value="Genomic_DNA"/>
</dbReference>
<evidence type="ECO:0000313" key="2">
    <source>
        <dbReference type="Proteomes" id="UP000676336"/>
    </source>
</evidence>
<evidence type="ECO:0000313" key="1">
    <source>
        <dbReference type="EMBL" id="CAF4938170.1"/>
    </source>
</evidence>
<dbReference type="Proteomes" id="UP000676336">
    <property type="component" value="Unassembled WGS sequence"/>
</dbReference>
<organism evidence="1 2">
    <name type="scientific">Rotaria magnacalcarata</name>
    <dbReference type="NCBI Taxonomy" id="392030"/>
    <lineage>
        <taxon>Eukaryota</taxon>
        <taxon>Metazoa</taxon>
        <taxon>Spiralia</taxon>
        <taxon>Gnathifera</taxon>
        <taxon>Rotifera</taxon>
        <taxon>Eurotatoria</taxon>
        <taxon>Bdelloidea</taxon>
        <taxon>Philodinida</taxon>
        <taxon>Philodinidae</taxon>
        <taxon>Rotaria</taxon>
    </lineage>
</organism>
<proteinExistence type="predicted"/>